<dbReference type="SUPFAM" id="SSF81383">
    <property type="entry name" value="F-box domain"/>
    <property type="match status" value="1"/>
</dbReference>
<dbReference type="PANTHER" id="PTHR34223:SF51">
    <property type="entry name" value="OS06G0556300 PROTEIN"/>
    <property type="match status" value="1"/>
</dbReference>
<protein>
    <recommendedName>
        <fullName evidence="3">F-box domain-containing protein</fullName>
    </recommendedName>
</protein>
<name>A0AA35Z4K8_LACSI</name>
<proteinExistence type="predicted"/>
<accession>A0AA35Z4K8</accession>
<gene>
    <name evidence="1" type="ORF">LSALG_LOCUS24739</name>
</gene>
<evidence type="ECO:0000313" key="1">
    <source>
        <dbReference type="EMBL" id="CAI9285262.1"/>
    </source>
</evidence>
<evidence type="ECO:0000313" key="2">
    <source>
        <dbReference type="Proteomes" id="UP001177003"/>
    </source>
</evidence>
<keyword evidence="2" id="KW-1185">Reference proteome</keyword>
<dbReference type="InterPro" id="IPR053197">
    <property type="entry name" value="F-box_SCFL_complex_component"/>
</dbReference>
<dbReference type="InterPro" id="IPR036047">
    <property type="entry name" value="F-box-like_dom_sf"/>
</dbReference>
<sequence length="176" mass="20943">MGIRHSLWGPNASKCEDGIDLISDMPDFILLLILSGLRLTKEVIQTIILSRRLRYLWTSIPSLDIFYRQDKLKEDTFKEFVYWVLANRSFDLDRFRLSCYYHYTRSKLGRWIHMAVTRNIKKLDLMFCPKKESEDIKDIEMPHCLVTCRSLKDFCGPEYRELDETETRRIVAPVVK</sequence>
<evidence type="ECO:0008006" key="3">
    <source>
        <dbReference type="Google" id="ProtNLM"/>
    </source>
</evidence>
<dbReference type="Proteomes" id="UP001177003">
    <property type="component" value="Chromosome 5"/>
</dbReference>
<organism evidence="1 2">
    <name type="scientific">Lactuca saligna</name>
    <name type="common">Willowleaf lettuce</name>
    <dbReference type="NCBI Taxonomy" id="75948"/>
    <lineage>
        <taxon>Eukaryota</taxon>
        <taxon>Viridiplantae</taxon>
        <taxon>Streptophyta</taxon>
        <taxon>Embryophyta</taxon>
        <taxon>Tracheophyta</taxon>
        <taxon>Spermatophyta</taxon>
        <taxon>Magnoliopsida</taxon>
        <taxon>eudicotyledons</taxon>
        <taxon>Gunneridae</taxon>
        <taxon>Pentapetalae</taxon>
        <taxon>asterids</taxon>
        <taxon>campanulids</taxon>
        <taxon>Asterales</taxon>
        <taxon>Asteraceae</taxon>
        <taxon>Cichorioideae</taxon>
        <taxon>Cichorieae</taxon>
        <taxon>Lactucinae</taxon>
        <taxon>Lactuca</taxon>
    </lineage>
</organism>
<dbReference type="PANTHER" id="PTHR34223">
    <property type="entry name" value="OS11G0201299 PROTEIN"/>
    <property type="match status" value="1"/>
</dbReference>
<reference evidence="1" key="1">
    <citation type="submission" date="2023-04" db="EMBL/GenBank/DDBJ databases">
        <authorList>
            <person name="Vijverberg K."/>
            <person name="Xiong W."/>
            <person name="Schranz E."/>
        </authorList>
    </citation>
    <scope>NUCLEOTIDE SEQUENCE</scope>
</reference>
<dbReference type="AlphaFoldDB" id="A0AA35Z4K8"/>
<dbReference type="EMBL" id="OX465081">
    <property type="protein sequence ID" value="CAI9285262.1"/>
    <property type="molecule type" value="Genomic_DNA"/>
</dbReference>